<keyword evidence="1" id="KW-0496">Mitochondrion</keyword>
<keyword evidence="4" id="KW-1185">Reference proteome</keyword>
<keyword evidence="1" id="KW-0811">Translocation</keyword>
<keyword evidence="1" id="KW-0813">Transport</keyword>
<name>A0A9P4HSP5_9PEZI</name>
<keyword evidence="1" id="KW-0809">Transit peptide</keyword>
<dbReference type="InterPro" id="IPR004274">
    <property type="entry name" value="FCP1_dom"/>
</dbReference>
<dbReference type="InterPro" id="IPR036412">
    <property type="entry name" value="HAD-like_sf"/>
</dbReference>
<feature type="non-terminal residue" evidence="3">
    <location>
        <position position="212"/>
    </location>
</feature>
<dbReference type="GO" id="GO:0005744">
    <property type="term" value="C:TIM23 mitochondrial import inner membrane translocase complex"/>
    <property type="evidence" value="ECO:0007669"/>
    <property type="project" value="UniProtKB-UniRule"/>
</dbReference>
<feature type="non-terminal residue" evidence="3">
    <location>
        <position position="1"/>
    </location>
</feature>
<proteinExistence type="inferred from homology"/>
<comment type="caution">
    <text evidence="3">The sequence shown here is derived from an EMBL/GenBank/DDBJ whole genome shotgun (WGS) entry which is preliminary data.</text>
</comment>
<evidence type="ECO:0000259" key="2">
    <source>
        <dbReference type="PROSITE" id="PS50969"/>
    </source>
</evidence>
<accession>A0A9P4HSP5</accession>
<dbReference type="PROSITE" id="PS50969">
    <property type="entry name" value="FCP1"/>
    <property type="match status" value="1"/>
</dbReference>
<dbReference type="SMART" id="SM00577">
    <property type="entry name" value="CPDc"/>
    <property type="match status" value="1"/>
</dbReference>
<reference evidence="3" key="1">
    <citation type="journal article" date="2020" name="Stud. Mycol.">
        <title>101 Dothideomycetes genomes: a test case for predicting lifestyles and emergence of pathogens.</title>
        <authorList>
            <person name="Haridas S."/>
            <person name="Albert R."/>
            <person name="Binder M."/>
            <person name="Bloem J."/>
            <person name="Labutti K."/>
            <person name="Salamov A."/>
            <person name="Andreopoulos B."/>
            <person name="Baker S."/>
            <person name="Barry K."/>
            <person name="Bills G."/>
            <person name="Bluhm B."/>
            <person name="Cannon C."/>
            <person name="Castanera R."/>
            <person name="Culley D."/>
            <person name="Daum C."/>
            <person name="Ezra D."/>
            <person name="Gonzalez J."/>
            <person name="Henrissat B."/>
            <person name="Kuo A."/>
            <person name="Liang C."/>
            <person name="Lipzen A."/>
            <person name="Lutzoni F."/>
            <person name="Magnuson J."/>
            <person name="Mondo S."/>
            <person name="Nolan M."/>
            <person name="Ohm R."/>
            <person name="Pangilinan J."/>
            <person name="Park H.-J."/>
            <person name="Ramirez L."/>
            <person name="Alfaro M."/>
            <person name="Sun H."/>
            <person name="Tritt A."/>
            <person name="Yoshinaga Y."/>
            <person name="Zwiers L.-H."/>
            <person name="Turgeon B."/>
            <person name="Goodwin S."/>
            <person name="Spatafora J."/>
            <person name="Crous P."/>
            <person name="Grigoriev I."/>
        </authorList>
    </citation>
    <scope>NUCLEOTIDE SEQUENCE</scope>
    <source>
        <strain evidence="3">CBS 121410</strain>
    </source>
</reference>
<dbReference type="Pfam" id="PF03031">
    <property type="entry name" value="NIF"/>
    <property type="match status" value="1"/>
</dbReference>
<keyword evidence="1" id="KW-0653">Protein transport</keyword>
<sequence>VPKPTADYIDQASQEPQRLATPQRLLIIMDLNGALIHRPKRNEPSKFVGRPFVKPFLEYLLASFSVMVWSSARPENVDKMCSQLFTPEQRRQLVTEWGRDMLGLNAAQYNEKVQVYKQLDKVWDFAKIGHWHPERLDGQLFGQHNTLLIDDSVLKASSEPFNLIQITEFVGQREQMSKDVLGQVVGYLEQAKMQQDVSRFVKRKPFFEDGGW</sequence>
<dbReference type="PANTHER" id="PTHR12210">
    <property type="entry name" value="DULLARD PROTEIN PHOSPHATASE"/>
    <property type="match status" value="1"/>
</dbReference>
<dbReference type="EMBL" id="ML978728">
    <property type="protein sequence ID" value="KAF2085736.1"/>
    <property type="molecule type" value="Genomic_DNA"/>
</dbReference>
<comment type="similarity">
    <text evidence="1">Belongs to the TIM50 family.</text>
</comment>
<dbReference type="GO" id="GO:0015031">
    <property type="term" value="P:protein transport"/>
    <property type="evidence" value="ECO:0007669"/>
    <property type="project" value="UniProtKB-KW"/>
</dbReference>
<dbReference type="InterPro" id="IPR023214">
    <property type="entry name" value="HAD_sf"/>
</dbReference>
<dbReference type="Proteomes" id="UP000799776">
    <property type="component" value="Unassembled WGS sequence"/>
</dbReference>
<gene>
    <name evidence="3" type="ORF">K490DRAFT_20329</name>
</gene>
<dbReference type="InterPro" id="IPR050365">
    <property type="entry name" value="TIM50"/>
</dbReference>
<organism evidence="3 4">
    <name type="scientific">Saccharata proteae CBS 121410</name>
    <dbReference type="NCBI Taxonomy" id="1314787"/>
    <lineage>
        <taxon>Eukaryota</taxon>
        <taxon>Fungi</taxon>
        <taxon>Dikarya</taxon>
        <taxon>Ascomycota</taxon>
        <taxon>Pezizomycotina</taxon>
        <taxon>Dothideomycetes</taxon>
        <taxon>Dothideomycetes incertae sedis</taxon>
        <taxon>Botryosphaeriales</taxon>
        <taxon>Saccharataceae</taxon>
        <taxon>Saccharata</taxon>
    </lineage>
</organism>
<evidence type="ECO:0000313" key="3">
    <source>
        <dbReference type="EMBL" id="KAF2085736.1"/>
    </source>
</evidence>
<feature type="domain" description="FCP1 homology" evidence="2">
    <location>
        <begin position="20"/>
        <end position="191"/>
    </location>
</feature>
<dbReference type="AlphaFoldDB" id="A0A9P4HSP5"/>
<evidence type="ECO:0000256" key="1">
    <source>
        <dbReference type="RuleBase" id="RU365079"/>
    </source>
</evidence>
<dbReference type="OrthoDB" id="1711508at2759"/>
<comment type="function">
    <text evidence="1">Essential component of the TIM23 complex, a complex that mediates the translocation of transit peptide-containing proteins across the mitochondrial inner membrane.</text>
</comment>
<dbReference type="Gene3D" id="3.40.50.1000">
    <property type="entry name" value="HAD superfamily/HAD-like"/>
    <property type="match status" value="1"/>
</dbReference>
<comment type="subunit">
    <text evidence="1">Component of the TIM23 complex.</text>
</comment>
<evidence type="ECO:0000313" key="4">
    <source>
        <dbReference type="Proteomes" id="UP000799776"/>
    </source>
</evidence>
<comment type="subcellular location">
    <subcellularLocation>
        <location evidence="1">Mitochondrion inner membrane</location>
        <topology evidence="1">Single-pass membrane protein</topology>
    </subcellularLocation>
</comment>
<dbReference type="SUPFAM" id="SSF56784">
    <property type="entry name" value="HAD-like"/>
    <property type="match status" value="1"/>
</dbReference>
<protein>
    <recommendedName>
        <fullName evidence="1">Mitochondrial import inner membrane translocase subunit TIM50</fullName>
    </recommendedName>
</protein>